<comment type="caution">
    <text evidence="1">The sequence shown here is derived from an EMBL/GenBank/DDBJ whole genome shotgun (WGS) entry which is preliminary data.</text>
</comment>
<dbReference type="EMBL" id="CM023484">
    <property type="protein sequence ID" value="KAH6933184.1"/>
    <property type="molecule type" value="Genomic_DNA"/>
</dbReference>
<keyword evidence="2" id="KW-1185">Reference proteome</keyword>
<gene>
    <name evidence="1" type="ORF">HPB50_012986</name>
</gene>
<evidence type="ECO:0000313" key="2">
    <source>
        <dbReference type="Proteomes" id="UP000821845"/>
    </source>
</evidence>
<dbReference type="Proteomes" id="UP000821845">
    <property type="component" value="Chromosome 4"/>
</dbReference>
<name>A0ACB7SHC9_HYAAI</name>
<sequence>MPELPQIEETNSDSAADSVVEHVAPRKKNVVVIVWSTGVAVGAIVSSLLGAAIFSKGLGSPGALLQAKHVRVCETDDCYLAADTFKTTGNHSVDPCDDFYAYVCGSSKKPPGNTMDHVRTALAA</sequence>
<reference evidence="1" key="1">
    <citation type="submission" date="2020-05" db="EMBL/GenBank/DDBJ databases">
        <title>Large-scale comparative analyses of tick genomes elucidate their genetic diversity and vector capacities.</title>
        <authorList>
            <person name="Jia N."/>
            <person name="Wang J."/>
            <person name="Shi W."/>
            <person name="Du L."/>
            <person name="Sun Y."/>
            <person name="Zhan W."/>
            <person name="Jiang J."/>
            <person name="Wang Q."/>
            <person name="Zhang B."/>
            <person name="Ji P."/>
            <person name="Sakyi L.B."/>
            <person name="Cui X."/>
            <person name="Yuan T."/>
            <person name="Jiang B."/>
            <person name="Yang W."/>
            <person name="Lam T.T.-Y."/>
            <person name="Chang Q."/>
            <person name="Ding S."/>
            <person name="Wang X."/>
            <person name="Zhu J."/>
            <person name="Ruan X."/>
            <person name="Zhao L."/>
            <person name="Wei J."/>
            <person name="Que T."/>
            <person name="Du C."/>
            <person name="Cheng J."/>
            <person name="Dai P."/>
            <person name="Han X."/>
            <person name="Huang E."/>
            <person name="Gao Y."/>
            <person name="Liu J."/>
            <person name="Shao H."/>
            <person name="Ye R."/>
            <person name="Li L."/>
            <person name="Wei W."/>
            <person name="Wang X."/>
            <person name="Wang C."/>
            <person name="Yang T."/>
            <person name="Huo Q."/>
            <person name="Li W."/>
            <person name="Guo W."/>
            <person name="Chen H."/>
            <person name="Zhou L."/>
            <person name="Ni X."/>
            <person name="Tian J."/>
            <person name="Zhou Y."/>
            <person name="Sheng Y."/>
            <person name="Liu T."/>
            <person name="Pan Y."/>
            <person name="Xia L."/>
            <person name="Li J."/>
            <person name="Zhao F."/>
            <person name="Cao W."/>
        </authorList>
    </citation>
    <scope>NUCLEOTIDE SEQUENCE</scope>
    <source>
        <strain evidence="1">Hyas-2018</strain>
    </source>
</reference>
<protein>
    <submittedName>
        <fullName evidence="1">Uncharacterized protein</fullName>
    </submittedName>
</protein>
<evidence type="ECO:0000313" key="1">
    <source>
        <dbReference type="EMBL" id="KAH6933184.1"/>
    </source>
</evidence>
<organism evidence="1 2">
    <name type="scientific">Hyalomma asiaticum</name>
    <name type="common">Tick</name>
    <dbReference type="NCBI Taxonomy" id="266040"/>
    <lineage>
        <taxon>Eukaryota</taxon>
        <taxon>Metazoa</taxon>
        <taxon>Ecdysozoa</taxon>
        <taxon>Arthropoda</taxon>
        <taxon>Chelicerata</taxon>
        <taxon>Arachnida</taxon>
        <taxon>Acari</taxon>
        <taxon>Parasitiformes</taxon>
        <taxon>Ixodida</taxon>
        <taxon>Ixodoidea</taxon>
        <taxon>Ixodidae</taxon>
        <taxon>Hyalomminae</taxon>
        <taxon>Hyalomma</taxon>
    </lineage>
</organism>
<accession>A0ACB7SHC9</accession>
<proteinExistence type="predicted"/>